<organism evidence="5">
    <name type="scientific">Streptomyces sp. NBC_00180</name>
    <dbReference type="NCBI Taxonomy" id="2903632"/>
    <lineage>
        <taxon>Bacteria</taxon>
        <taxon>Bacillati</taxon>
        <taxon>Actinomycetota</taxon>
        <taxon>Actinomycetes</taxon>
        <taxon>Kitasatosporales</taxon>
        <taxon>Streptomycetaceae</taxon>
        <taxon>Streptomyces</taxon>
    </lineage>
</organism>
<dbReference type="Pfam" id="PF13185">
    <property type="entry name" value="GAF_2"/>
    <property type="match status" value="1"/>
</dbReference>
<protein>
    <submittedName>
        <fullName evidence="5">SpoIIE family protein phosphatase</fullName>
    </submittedName>
</protein>
<evidence type="ECO:0000259" key="4">
    <source>
        <dbReference type="SMART" id="SM00331"/>
    </source>
</evidence>
<dbReference type="SUPFAM" id="SSF81606">
    <property type="entry name" value="PP2C-like"/>
    <property type="match status" value="1"/>
</dbReference>
<dbReference type="SMART" id="SM00065">
    <property type="entry name" value="GAF"/>
    <property type="match status" value="1"/>
</dbReference>
<dbReference type="SUPFAM" id="SSF55874">
    <property type="entry name" value="ATPase domain of HSP90 chaperone/DNA topoisomerase II/histidine kinase"/>
    <property type="match status" value="1"/>
</dbReference>
<dbReference type="Gene3D" id="3.60.40.10">
    <property type="entry name" value="PPM-type phosphatase domain"/>
    <property type="match status" value="1"/>
</dbReference>
<dbReference type="InterPro" id="IPR052016">
    <property type="entry name" value="Bact_Sigma-Reg"/>
</dbReference>
<dbReference type="InterPro" id="IPR001932">
    <property type="entry name" value="PPM-type_phosphatase-like_dom"/>
</dbReference>
<dbReference type="PANTHER" id="PTHR43156:SF2">
    <property type="entry name" value="STAGE II SPORULATION PROTEIN E"/>
    <property type="match status" value="1"/>
</dbReference>
<dbReference type="SMART" id="SM00331">
    <property type="entry name" value="PP2C_SIG"/>
    <property type="match status" value="1"/>
</dbReference>
<dbReference type="EMBL" id="CP108140">
    <property type="protein sequence ID" value="WTP85445.1"/>
    <property type="molecule type" value="Genomic_DNA"/>
</dbReference>
<gene>
    <name evidence="5" type="ORF">OG477_08770</name>
</gene>
<dbReference type="InterPro" id="IPR025751">
    <property type="entry name" value="RsbRD_N_dom"/>
</dbReference>
<dbReference type="SUPFAM" id="SSF55781">
    <property type="entry name" value="GAF domain-like"/>
    <property type="match status" value="1"/>
</dbReference>
<name>A0AAU1HSP7_9ACTN</name>
<proteinExistence type="predicted"/>
<dbReference type="InterPro" id="IPR003018">
    <property type="entry name" value="GAF"/>
</dbReference>
<dbReference type="FunFam" id="3.60.40.10:FF:000031">
    <property type="entry name" value="PAS sensor protein"/>
    <property type="match status" value="1"/>
</dbReference>
<dbReference type="CDD" id="cd16936">
    <property type="entry name" value="HATPase_RsbW-like"/>
    <property type="match status" value="1"/>
</dbReference>
<dbReference type="GO" id="GO:0016791">
    <property type="term" value="F:phosphatase activity"/>
    <property type="evidence" value="ECO:0007669"/>
    <property type="project" value="TreeGrafter"/>
</dbReference>
<dbReference type="InterPro" id="IPR036457">
    <property type="entry name" value="PPM-type-like_dom_sf"/>
</dbReference>
<feature type="region of interest" description="Disordered" evidence="2">
    <location>
        <begin position="244"/>
        <end position="272"/>
    </location>
</feature>
<dbReference type="AlphaFoldDB" id="A0AAU1HSP7"/>
<dbReference type="InterPro" id="IPR003594">
    <property type="entry name" value="HATPase_dom"/>
</dbReference>
<feature type="compositionally biased region" description="Basic residues" evidence="2">
    <location>
        <begin position="258"/>
        <end position="270"/>
    </location>
</feature>
<dbReference type="Pfam" id="PF14361">
    <property type="entry name" value="RsbRD_N"/>
    <property type="match status" value="1"/>
</dbReference>
<dbReference type="Gene3D" id="3.30.450.40">
    <property type="match status" value="1"/>
</dbReference>
<dbReference type="InterPro" id="IPR029016">
    <property type="entry name" value="GAF-like_dom_sf"/>
</dbReference>
<accession>A0AAU1HSP7</accession>
<dbReference type="Pfam" id="PF13581">
    <property type="entry name" value="HATPase_c_2"/>
    <property type="match status" value="1"/>
</dbReference>
<evidence type="ECO:0000256" key="1">
    <source>
        <dbReference type="ARBA" id="ARBA00022801"/>
    </source>
</evidence>
<feature type="domain" description="PPM-type phosphatase" evidence="4">
    <location>
        <begin position="351"/>
        <end position="576"/>
    </location>
</feature>
<feature type="domain" description="GAF" evidence="3">
    <location>
        <begin position="177"/>
        <end position="330"/>
    </location>
</feature>
<dbReference type="InterPro" id="IPR036890">
    <property type="entry name" value="HATPase_C_sf"/>
</dbReference>
<evidence type="ECO:0000259" key="3">
    <source>
        <dbReference type="SMART" id="SM00065"/>
    </source>
</evidence>
<dbReference type="FunFam" id="3.30.565.10:FF:000028">
    <property type="entry name" value="PAS sensor protein"/>
    <property type="match status" value="1"/>
</dbReference>
<evidence type="ECO:0000256" key="2">
    <source>
        <dbReference type="SAM" id="MobiDB-lite"/>
    </source>
</evidence>
<dbReference type="Pfam" id="PF07228">
    <property type="entry name" value="SpoIIE"/>
    <property type="match status" value="1"/>
</dbReference>
<dbReference type="Gene3D" id="3.30.565.10">
    <property type="entry name" value="Histidine kinase-like ATPase, C-terminal domain"/>
    <property type="match status" value="1"/>
</dbReference>
<evidence type="ECO:0000313" key="5">
    <source>
        <dbReference type="EMBL" id="WTP85445.1"/>
    </source>
</evidence>
<reference evidence="5" key="1">
    <citation type="submission" date="2022-10" db="EMBL/GenBank/DDBJ databases">
        <title>The complete genomes of actinobacterial strains from the NBC collection.</title>
        <authorList>
            <person name="Joergensen T.S."/>
            <person name="Alvarez Arevalo M."/>
            <person name="Sterndorff E.B."/>
            <person name="Faurdal D."/>
            <person name="Vuksanovic O."/>
            <person name="Mourched A.-S."/>
            <person name="Charusanti P."/>
            <person name="Shaw S."/>
            <person name="Blin K."/>
            <person name="Weber T."/>
        </authorList>
    </citation>
    <scope>NUCLEOTIDE SEQUENCE</scope>
    <source>
        <strain evidence="5">NBC 00180</strain>
    </source>
</reference>
<dbReference type="PANTHER" id="PTHR43156">
    <property type="entry name" value="STAGE II SPORULATION PROTEIN E-RELATED"/>
    <property type="match status" value="1"/>
</dbReference>
<keyword evidence="1" id="KW-0378">Hydrolase</keyword>
<sequence>MEPTVGGLVSRAARELGSRADELTSDVQRRLLRELPALWDDPDVARIAGENVAEHIDAALFGLEHAIEPRLIELPPADLERAQILARHGIPLSAMLRAFRLAEEIVLDRLLAELPRLSDDAEQVSEAARLLNAMSTMYVDRVSEQGVVAFQEERDRRLRWRSAMVNEAGMRIGTTLDIARTAQELADLATDHFADVVTVDLLDTVLRGEDVVEGPPVLRRMARGPADGPDPPEAIAPQQLHIPADGSPSAEALASGRPSRHQHGRARGVPRAHSTLAVPLRARGTTLGVAEFHRLTNPARYDDEDLLLAQEISARAAVAVDNARRYTHARATAVTLQRSLLPQEVPEQSAVDVAYRYLPAGSGAGVGGDWYDVIPLSGARVALVVGDVVGHGIRAAATMGRLRTAVRTLADIDLPPDELLTHLNDVVVRVATEACTDPGAEPDADVGGDNGATCLYAVYDPVSRRCTLARAGDVPPAVVVRDGTAELLDPPPGPPLGRGGLPFETVEVDLPEGSLLALYTDGLIGAPDHDTDAGLTTLREVLARSATSLEAACDTVLEALRPARRDDDIALLLARTRALGADRVATWDLEADPAVVAKARSDVSRQLAAWGLENLEFTAELVVSELVTNAIRYGRSPISLRLIHDRTLLCEVSDASSTTPHLRRARVLDEGGRGLLLVAQLAGQWGTRHARRGKTVWAELDDSAEFPALAFG</sequence>